<dbReference type="Proteomes" id="UP000440578">
    <property type="component" value="Unassembled WGS sequence"/>
</dbReference>
<gene>
    <name evidence="9" type="ORF">FJT64_011785</name>
</gene>
<sequence length="181" mass="20787">MQFHNTSVSFRKLLNERYAYISWKSNLDTVIAERYSDQRGQPLVHMSRETFSPENYGWGFRPSAPYVHKFDSLMQQLVEAGLITKWEHDTRERRASLGRDRRPASRGPDPTRFVAISVYHLQGAFMLLSAGFAAGLLALLAEVLVHRARSKAARWRWQRLAARRRAALAWRSAGPRTTSGE</sequence>
<keyword evidence="10" id="KW-1185">Reference proteome</keyword>
<evidence type="ECO:0000256" key="4">
    <source>
        <dbReference type="ARBA" id="ARBA00022989"/>
    </source>
</evidence>
<dbReference type="SUPFAM" id="SSF53850">
    <property type="entry name" value="Periplasmic binding protein-like II"/>
    <property type="match status" value="1"/>
</dbReference>
<dbReference type="PANTHER" id="PTHR42643">
    <property type="entry name" value="IONOTROPIC RECEPTOR 20A-RELATED"/>
    <property type="match status" value="1"/>
</dbReference>
<dbReference type="InterPro" id="IPR052192">
    <property type="entry name" value="Insect_Ionotropic_Sensory_Rcpt"/>
</dbReference>
<feature type="transmembrane region" description="Helical" evidence="8">
    <location>
        <begin position="124"/>
        <end position="145"/>
    </location>
</feature>
<evidence type="ECO:0000256" key="5">
    <source>
        <dbReference type="ARBA" id="ARBA00023136"/>
    </source>
</evidence>
<proteinExistence type="predicted"/>
<protein>
    <submittedName>
        <fullName evidence="9">Uncharacterized protein</fullName>
    </submittedName>
</protein>
<dbReference type="AlphaFoldDB" id="A0A6A4VI29"/>
<dbReference type="GO" id="GO:0005886">
    <property type="term" value="C:plasma membrane"/>
    <property type="evidence" value="ECO:0007669"/>
    <property type="project" value="UniProtKB-SubCell"/>
</dbReference>
<keyword evidence="7" id="KW-0325">Glycoprotein</keyword>
<keyword evidence="3 8" id="KW-0812">Transmembrane</keyword>
<organism evidence="9 10">
    <name type="scientific">Amphibalanus amphitrite</name>
    <name type="common">Striped barnacle</name>
    <name type="synonym">Balanus amphitrite</name>
    <dbReference type="NCBI Taxonomy" id="1232801"/>
    <lineage>
        <taxon>Eukaryota</taxon>
        <taxon>Metazoa</taxon>
        <taxon>Ecdysozoa</taxon>
        <taxon>Arthropoda</taxon>
        <taxon>Crustacea</taxon>
        <taxon>Multicrustacea</taxon>
        <taxon>Cirripedia</taxon>
        <taxon>Thoracica</taxon>
        <taxon>Thoracicalcarea</taxon>
        <taxon>Balanomorpha</taxon>
        <taxon>Balanoidea</taxon>
        <taxon>Balanidae</taxon>
        <taxon>Amphibalaninae</taxon>
        <taxon>Amphibalanus</taxon>
    </lineage>
</organism>
<keyword evidence="4 8" id="KW-1133">Transmembrane helix</keyword>
<dbReference type="EMBL" id="VIIS01001989">
    <property type="protein sequence ID" value="KAF0289998.1"/>
    <property type="molecule type" value="Genomic_DNA"/>
</dbReference>
<keyword evidence="2" id="KW-1003">Cell membrane</keyword>
<evidence type="ECO:0000256" key="2">
    <source>
        <dbReference type="ARBA" id="ARBA00022475"/>
    </source>
</evidence>
<keyword evidence="5 8" id="KW-0472">Membrane</keyword>
<dbReference type="PANTHER" id="PTHR42643:SF39">
    <property type="entry name" value="IONOTROPIC RECEPTOR 56A-RELATED"/>
    <property type="match status" value="1"/>
</dbReference>
<evidence type="ECO:0000256" key="6">
    <source>
        <dbReference type="ARBA" id="ARBA00023170"/>
    </source>
</evidence>
<comment type="subcellular location">
    <subcellularLocation>
        <location evidence="1">Cell membrane</location>
        <topology evidence="1">Multi-pass membrane protein</topology>
    </subcellularLocation>
</comment>
<accession>A0A6A4VI29</accession>
<evidence type="ECO:0000256" key="7">
    <source>
        <dbReference type="ARBA" id="ARBA00023180"/>
    </source>
</evidence>
<name>A0A6A4VI29_AMPAM</name>
<evidence type="ECO:0000313" key="9">
    <source>
        <dbReference type="EMBL" id="KAF0289998.1"/>
    </source>
</evidence>
<keyword evidence="6" id="KW-0675">Receptor</keyword>
<evidence type="ECO:0000313" key="10">
    <source>
        <dbReference type="Proteomes" id="UP000440578"/>
    </source>
</evidence>
<reference evidence="9 10" key="1">
    <citation type="submission" date="2019-07" db="EMBL/GenBank/DDBJ databases">
        <title>Draft genome assembly of a fouling barnacle, Amphibalanus amphitrite (Darwin, 1854): The first reference genome for Thecostraca.</title>
        <authorList>
            <person name="Kim W."/>
        </authorList>
    </citation>
    <scope>NUCLEOTIDE SEQUENCE [LARGE SCALE GENOMIC DNA]</scope>
    <source>
        <strain evidence="9">SNU_AA5</strain>
        <tissue evidence="9">Soma without cirri and trophi</tissue>
    </source>
</reference>
<evidence type="ECO:0000256" key="8">
    <source>
        <dbReference type="SAM" id="Phobius"/>
    </source>
</evidence>
<comment type="caution">
    <text evidence="9">The sequence shown here is derived from an EMBL/GenBank/DDBJ whole genome shotgun (WGS) entry which is preliminary data.</text>
</comment>
<dbReference type="OrthoDB" id="6373973at2759"/>
<evidence type="ECO:0000256" key="3">
    <source>
        <dbReference type="ARBA" id="ARBA00022692"/>
    </source>
</evidence>
<evidence type="ECO:0000256" key="1">
    <source>
        <dbReference type="ARBA" id="ARBA00004651"/>
    </source>
</evidence>